<accession>A0A6S7K860</accession>
<dbReference type="AlphaFoldDB" id="A0A6S7K860"/>
<name>A0A6S7K860_PARCT</name>
<comment type="caution">
    <text evidence="1">The sequence shown here is derived from an EMBL/GenBank/DDBJ whole genome shotgun (WGS) entry which is preliminary data.</text>
</comment>
<organism evidence="1 2">
    <name type="scientific">Paramuricea clavata</name>
    <name type="common">Red gorgonian</name>
    <name type="synonym">Violescent sea-whip</name>
    <dbReference type="NCBI Taxonomy" id="317549"/>
    <lineage>
        <taxon>Eukaryota</taxon>
        <taxon>Metazoa</taxon>
        <taxon>Cnidaria</taxon>
        <taxon>Anthozoa</taxon>
        <taxon>Octocorallia</taxon>
        <taxon>Malacalcyonacea</taxon>
        <taxon>Plexauridae</taxon>
        <taxon>Paramuricea</taxon>
    </lineage>
</organism>
<proteinExistence type="predicted"/>
<dbReference type="Proteomes" id="UP001152795">
    <property type="component" value="Unassembled WGS sequence"/>
</dbReference>
<sequence length="157" mass="17717">CEVLQDSQTIFTLAETKPTTTLNKVFEYLKLNYKKNLSGYEFLGLTRPEVIQQIHQCSSEVNVGKSKPAESLEPNNLNSASRLKWKPDAVPMPYPLLEKLLKNKTRNAGPTSSLQVKSQKDRNALVHEAVQFTSFNDIKSRLSFISARMIPILLPVL</sequence>
<feature type="non-terminal residue" evidence="1">
    <location>
        <position position="1"/>
    </location>
</feature>
<gene>
    <name evidence="1" type="ORF">PACLA_8A034760</name>
</gene>
<protein>
    <submittedName>
        <fullName evidence="1">Uncharacterized protein</fullName>
    </submittedName>
</protein>
<keyword evidence="2" id="KW-1185">Reference proteome</keyword>
<evidence type="ECO:0000313" key="2">
    <source>
        <dbReference type="Proteomes" id="UP001152795"/>
    </source>
</evidence>
<dbReference type="EMBL" id="CACRXK020025578">
    <property type="protein sequence ID" value="CAB4039571.1"/>
    <property type="molecule type" value="Genomic_DNA"/>
</dbReference>
<reference evidence="1" key="1">
    <citation type="submission" date="2020-04" db="EMBL/GenBank/DDBJ databases">
        <authorList>
            <person name="Alioto T."/>
            <person name="Alioto T."/>
            <person name="Gomez Garrido J."/>
        </authorList>
    </citation>
    <scope>NUCLEOTIDE SEQUENCE</scope>
    <source>
        <strain evidence="1">A484AB</strain>
    </source>
</reference>
<evidence type="ECO:0000313" key="1">
    <source>
        <dbReference type="EMBL" id="CAB4039571.1"/>
    </source>
</evidence>